<evidence type="ECO:0000256" key="10">
    <source>
        <dbReference type="ARBA" id="ARBA00029986"/>
    </source>
</evidence>
<evidence type="ECO:0000256" key="1">
    <source>
        <dbReference type="ARBA" id="ARBA00000971"/>
    </source>
</evidence>
<dbReference type="InterPro" id="IPR036611">
    <property type="entry name" value="Trigger_fac_ribosome-bd_sf"/>
</dbReference>
<evidence type="ECO:0000256" key="3">
    <source>
        <dbReference type="ARBA" id="ARBA00013194"/>
    </source>
</evidence>
<keyword evidence="7 11" id="KW-0143">Chaperone</keyword>
<dbReference type="Pfam" id="PF05697">
    <property type="entry name" value="Trigger_N"/>
    <property type="match status" value="1"/>
</dbReference>
<evidence type="ECO:0000256" key="14">
    <source>
        <dbReference type="SAM" id="MobiDB-lite"/>
    </source>
</evidence>
<dbReference type="PIRSF" id="PIRSF003095">
    <property type="entry name" value="Trigger_factor"/>
    <property type="match status" value="1"/>
</dbReference>
<dbReference type="EC" id="5.2.1.8" evidence="3 11"/>
<dbReference type="GO" id="GO:0005737">
    <property type="term" value="C:cytoplasm"/>
    <property type="evidence" value="ECO:0007669"/>
    <property type="project" value="UniProtKB-SubCell"/>
</dbReference>
<feature type="region of interest" description="Disordered" evidence="14">
    <location>
        <begin position="428"/>
        <end position="467"/>
    </location>
</feature>
<keyword evidence="9 11" id="KW-0131">Cell cycle</keyword>
<dbReference type="NCBIfam" id="TIGR00115">
    <property type="entry name" value="tig"/>
    <property type="match status" value="1"/>
</dbReference>
<dbReference type="Pfam" id="PF05698">
    <property type="entry name" value="Trigger_C"/>
    <property type="match status" value="1"/>
</dbReference>
<dbReference type="InterPro" id="IPR027304">
    <property type="entry name" value="Trigger_fact/SurA_dom_sf"/>
</dbReference>
<accession>A0AA46TFH9</accession>
<evidence type="ECO:0000256" key="9">
    <source>
        <dbReference type="ARBA" id="ARBA00023306"/>
    </source>
</evidence>
<dbReference type="PROSITE" id="PS50059">
    <property type="entry name" value="FKBP_PPIASE"/>
    <property type="match status" value="1"/>
</dbReference>
<dbReference type="GO" id="GO:0051083">
    <property type="term" value="P:'de novo' cotranslational protein folding"/>
    <property type="evidence" value="ECO:0007669"/>
    <property type="project" value="TreeGrafter"/>
</dbReference>
<evidence type="ECO:0000256" key="13">
    <source>
        <dbReference type="RuleBase" id="RU003914"/>
    </source>
</evidence>
<sequence length="467" mass="51671">MKSATETLSPTRVKLTVEVPFEELKPSLDAAYKQIGQQINIPGFRRGKVPPQIVDQRVGRESVLNEAVNDALPGLYGKALEEHELQPLGQPEVDLTKLEYGETLEFTAELDVRPEIELPTYDDLSVTVEDAEVSDDDVQEQIDGLRERFATYQTVERAVADGDYVTIDLSASKDGEKIEAAQAEGMSYQVGTGEMLDGLDEALTGLSAGESATFDTELVGGELKGQDVQVEVSVTEVKEQELPEFDDEFAQEASQFDTADELRADLHERVVRGKRMEQASEARDLVLEELLERVDIPLPEGVVEEEINGRREQITEQLTYAGITMDDYLESEEQTADEFEADLEKRVRDALAAQFLLDEISRKAEIGIEESELTEHILRRAQQSGADPQQYAQHMMEHNHVPQMVSEVIRGKALAQIVEDATVTDKSGNAVDLKRLQADGTLADDDDDETAETADDEEPSVDAAASI</sequence>
<dbReference type="InterPro" id="IPR008880">
    <property type="entry name" value="Trigger_fac_C"/>
</dbReference>
<gene>
    <name evidence="11 16" type="primary">tig</name>
    <name evidence="16" type="ORF">L0C25_17315</name>
</gene>
<keyword evidence="8 11" id="KW-0413">Isomerase</keyword>
<evidence type="ECO:0000313" key="17">
    <source>
        <dbReference type="Proteomes" id="UP001164390"/>
    </source>
</evidence>
<dbReference type="PANTHER" id="PTHR30560:SF3">
    <property type="entry name" value="TRIGGER FACTOR-LIKE PROTEIN TIG, CHLOROPLASTIC"/>
    <property type="match status" value="1"/>
</dbReference>
<dbReference type="AlphaFoldDB" id="A0AA46TFH9"/>
<dbReference type="GO" id="GO:0043335">
    <property type="term" value="P:protein unfolding"/>
    <property type="evidence" value="ECO:0007669"/>
    <property type="project" value="TreeGrafter"/>
</dbReference>
<evidence type="ECO:0000313" key="16">
    <source>
        <dbReference type="EMBL" id="UYM04285.1"/>
    </source>
</evidence>
<evidence type="ECO:0000256" key="2">
    <source>
        <dbReference type="ARBA" id="ARBA00005464"/>
    </source>
</evidence>
<dbReference type="Gene3D" id="3.10.50.40">
    <property type="match status" value="1"/>
</dbReference>
<evidence type="ECO:0000256" key="11">
    <source>
        <dbReference type="HAMAP-Rule" id="MF_00303"/>
    </source>
</evidence>
<dbReference type="InterPro" id="IPR046357">
    <property type="entry name" value="PPIase_dom_sf"/>
</dbReference>
<dbReference type="InterPro" id="IPR005215">
    <property type="entry name" value="Trig_fac"/>
</dbReference>
<dbReference type="SUPFAM" id="SSF109998">
    <property type="entry name" value="Triger factor/SurA peptide-binding domain-like"/>
    <property type="match status" value="1"/>
</dbReference>
<dbReference type="GO" id="GO:0043022">
    <property type="term" value="F:ribosome binding"/>
    <property type="evidence" value="ECO:0007669"/>
    <property type="project" value="TreeGrafter"/>
</dbReference>
<feature type="domain" description="PPIase FKBP-type" evidence="15">
    <location>
        <begin position="162"/>
        <end position="210"/>
    </location>
</feature>
<proteinExistence type="inferred from homology"/>
<comment type="domain">
    <text evidence="11">Consists of 3 domains; the N-terminus binds the ribosome, the middle domain has PPIase activity, while the C-terminus has intrinsic chaperone activity on its own.</text>
</comment>
<evidence type="ECO:0000256" key="5">
    <source>
        <dbReference type="ARBA" id="ARBA00022618"/>
    </source>
</evidence>
<evidence type="ECO:0000256" key="6">
    <source>
        <dbReference type="ARBA" id="ARBA00023110"/>
    </source>
</evidence>
<organism evidence="16 17">
    <name type="scientific">Solicola gregarius</name>
    <dbReference type="NCBI Taxonomy" id="2908642"/>
    <lineage>
        <taxon>Bacteria</taxon>
        <taxon>Bacillati</taxon>
        <taxon>Actinomycetota</taxon>
        <taxon>Actinomycetes</taxon>
        <taxon>Propionibacteriales</taxon>
        <taxon>Nocardioidaceae</taxon>
        <taxon>Solicola</taxon>
    </lineage>
</organism>
<evidence type="ECO:0000256" key="4">
    <source>
        <dbReference type="ARBA" id="ARBA00016902"/>
    </source>
</evidence>
<dbReference type="Gene3D" id="1.10.3120.10">
    <property type="entry name" value="Trigger factor, C-terminal domain"/>
    <property type="match status" value="1"/>
</dbReference>
<comment type="function">
    <text evidence="11">Involved in protein export. Acts as a chaperone by maintaining the newly synthesized protein in an open conformation. Functions as a peptidyl-prolyl cis-trans isomerase.</text>
</comment>
<dbReference type="Gene3D" id="3.30.70.1050">
    <property type="entry name" value="Trigger factor ribosome-binding domain"/>
    <property type="match status" value="1"/>
</dbReference>
<feature type="compositionally biased region" description="Acidic residues" evidence="14">
    <location>
        <begin position="442"/>
        <end position="460"/>
    </location>
</feature>
<dbReference type="GO" id="GO:0051301">
    <property type="term" value="P:cell division"/>
    <property type="evidence" value="ECO:0007669"/>
    <property type="project" value="UniProtKB-KW"/>
</dbReference>
<evidence type="ECO:0000256" key="12">
    <source>
        <dbReference type="PROSITE-ProRule" id="PRU00277"/>
    </source>
</evidence>
<dbReference type="GO" id="GO:0044183">
    <property type="term" value="F:protein folding chaperone"/>
    <property type="evidence" value="ECO:0007669"/>
    <property type="project" value="TreeGrafter"/>
</dbReference>
<comment type="catalytic activity">
    <reaction evidence="1 11 12">
        <text>[protein]-peptidylproline (omega=180) = [protein]-peptidylproline (omega=0)</text>
        <dbReference type="Rhea" id="RHEA:16237"/>
        <dbReference type="Rhea" id="RHEA-COMP:10747"/>
        <dbReference type="Rhea" id="RHEA-COMP:10748"/>
        <dbReference type="ChEBI" id="CHEBI:83833"/>
        <dbReference type="ChEBI" id="CHEBI:83834"/>
        <dbReference type="EC" id="5.2.1.8"/>
    </reaction>
</comment>
<dbReference type="SUPFAM" id="SSF54534">
    <property type="entry name" value="FKBP-like"/>
    <property type="match status" value="1"/>
</dbReference>
<keyword evidence="17" id="KW-1185">Reference proteome</keyword>
<dbReference type="HAMAP" id="MF_00303">
    <property type="entry name" value="Trigger_factor_Tig"/>
    <property type="match status" value="1"/>
</dbReference>
<reference evidence="16" key="1">
    <citation type="submission" date="2022-01" db="EMBL/GenBank/DDBJ databases">
        <title>Nocardioidaceae gen. sp. A5X3R13.</title>
        <authorList>
            <person name="Lopez Marin M.A."/>
            <person name="Uhlik O."/>
        </authorList>
    </citation>
    <scope>NUCLEOTIDE SEQUENCE</scope>
    <source>
        <strain evidence="16">A5X3R13</strain>
    </source>
</reference>
<comment type="subcellular location">
    <subcellularLocation>
        <location evidence="11">Cytoplasm</location>
    </subcellularLocation>
    <text evidence="11">About half TF is bound to the ribosome near the polypeptide exit tunnel while the other half is free in the cytoplasm.</text>
</comment>
<comment type="similarity">
    <text evidence="2 11 13">Belongs to the FKBP-type PPIase family. Tig subfamily.</text>
</comment>
<dbReference type="InterPro" id="IPR001179">
    <property type="entry name" value="PPIase_FKBP_dom"/>
</dbReference>
<dbReference type="KEGG" id="sgrg:L0C25_17315"/>
<dbReference type="GO" id="GO:0015031">
    <property type="term" value="P:protein transport"/>
    <property type="evidence" value="ECO:0007669"/>
    <property type="project" value="UniProtKB-UniRule"/>
</dbReference>
<dbReference type="InterPro" id="IPR008881">
    <property type="entry name" value="Trigger_fac_ribosome-bd_bac"/>
</dbReference>
<protein>
    <recommendedName>
        <fullName evidence="4 11">Trigger factor</fullName>
        <shortName evidence="11">TF</shortName>
        <ecNumber evidence="3 11">5.2.1.8</ecNumber>
    </recommendedName>
    <alternativeName>
        <fullName evidence="10 11">PPIase</fullName>
    </alternativeName>
</protein>
<dbReference type="SUPFAM" id="SSF102735">
    <property type="entry name" value="Trigger factor ribosome-binding domain"/>
    <property type="match status" value="1"/>
</dbReference>
<dbReference type="InterPro" id="IPR037041">
    <property type="entry name" value="Trigger_fac_C_sf"/>
</dbReference>
<dbReference type="Proteomes" id="UP001164390">
    <property type="component" value="Chromosome"/>
</dbReference>
<name>A0AA46TFH9_9ACTN</name>
<dbReference type="PANTHER" id="PTHR30560">
    <property type="entry name" value="TRIGGER FACTOR CHAPERONE AND PEPTIDYL-PROLYL CIS/TRANS ISOMERASE"/>
    <property type="match status" value="1"/>
</dbReference>
<dbReference type="Pfam" id="PF00254">
    <property type="entry name" value="FKBP_C"/>
    <property type="match status" value="1"/>
</dbReference>
<keyword evidence="6 11" id="KW-0697">Rotamase</keyword>
<dbReference type="RefSeq" id="WP_271632956.1">
    <property type="nucleotide sequence ID" value="NZ_CP094970.1"/>
</dbReference>
<keyword evidence="5 11" id="KW-0132">Cell division</keyword>
<dbReference type="EMBL" id="CP094970">
    <property type="protein sequence ID" value="UYM04285.1"/>
    <property type="molecule type" value="Genomic_DNA"/>
</dbReference>
<keyword evidence="11" id="KW-0963">Cytoplasm</keyword>
<evidence type="ECO:0000256" key="7">
    <source>
        <dbReference type="ARBA" id="ARBA00023186"/>
    </source>
</evidence>
<dbReference type="GO" id="GO:0003755">
    <property type="term" value="F:peptidyl-prolyl cis-trans isomerase activity"/>
    <property type="evidence" value="ECO:0007669"/>
    <property type="project" value="UniProtKB-UniRule"/>
</dbReference>
<evidence type="ECO:0000259" key="15">
    <source>
        <dbReference type="PROSITE" id="PS50059"/>
    </source>
</evidence>
<evidence type="ECO:0000256" key="8">
    <source>
        <dbReference type="ARBA" id="ARBA00023235"/>
    </source>
</evidence>